<dbReference type="Gene3D" id="3.40.50.1000">
    <property type="entry name" value="HAD superfamily/HAD-like"/>
    <property type="match status" value="1"/>
</dbReference>
<sequence length="253" mass="26679">MGGGMQFDECARLILWDIDHTLLDGSGVSRDAYSSAFARVTGRPMSRMADMTGKTDLLIASETLRLHDIDPDPGTLTTFITAVAEELEARADLLAVRGHVLPGVPEALDTLSRVPGVRQSVLTGNMRILAELKLGVFGLGEHLDLDAGAYGDDAEERVALLPCAWKRAQLHYRRDFSATETVIVGDTLMDIATAKAGDARVVAVATGSVSADELHRGGADIVLPDLADTQAVLDAVLGANAGEASGSLTKLSE</sequence>
<dbReference type="SFLD" id="SFLDS00003">
    <property type="entry name" value="Haloacid_Dehalogenase"/>
    <property type="match status" value="1"/>
</dbReference>
<accession>A0ABN1BVH0</accession>
<dbReference type="InterPro" id="IPR023198">
    <property type="entry name" value="PGP-like_dom2"/>
</dbReference>
<dbReference type="Proteomes" id="UP001501576">
    <property type="component" value="Unassembled WGS sequence"/>
</dbReference>
<dbReference type="PANTHER" id="PTHR43434">
    <property type="entry name" value="PHOSPHOGLYCOLATE PHOSPHATASE"/>
    <property type="match status" value="1"/>
</dbReference>
<dbReference type="InterPro" id="IPR036412">
    <property type="entry name" value="HAD-like_sf"/>
</dbReference>
<evidence type="ECO:0000313" key="2">
    <source>
        <dbReference type="Proteomes" id="UP001501576"/>
    </source>
</evidence>
<dbReference type="Pfam" id="PF12710">
    <property type="entry name" value="HAD"/>
    <property type="match status" value="1"/>
</dbReference>
<organism evidence="1 2">
    <name type="scientific">Streptomyces mordarskii</name>
    <dbReference type="NCBI Taxonomy" id="1226758"/>
    <lineage>
        <taxon>Bacteria</taxon>
        <taxon>Bacillati</taxon>
        <taxon>Actinomycetota</taxon>
        <taxon>Actinomycetes</taxon>
        <taxon>Kitasatosporales</taxon>
        <taxon>Streptomycetaceae</taxon>
        <taxon>Streptomyces</taxon>
    </lineage>
</organism>
<dbReference type="InterPro" id="IPR023214">
    <property type="entry name" value="HAD_sf"/>
</dbReference>
<comment type="caution">
    <text evidence="1">The sequence shown here is derived from an EMBL/GenBank/DDBJ whole genome shotgun (WGS) entry which is preliminary data.</text>
</comment>
<reference evidence="1 2" key="1">
    <citation type="journal article" date="2019" name="Int. J. Syst. Evol. Microbiol.">
        <title>The Global Catalogue of Microorganisms (GCM) 10K type strain sequencing project: providing services to taxonomists for standard genome sequencing and annotation.</title>
        <authorList>
            <consortium name="The Broad Institute Genomics Platform"/>
            <consortium name="The Broad Institute Genome Sequencing Center for Infectious Disease"/>
            <person name="Wu L."/>
            <person name="Ma J."/>
        </authorList>
    </citation>
    <scope>NUCLEOTIDE SEQUENCE [LARGE SCALE GENOMIC DNA]</scope>
    <source>
        <strain evidence="1 2">JCM 5052</strain>
    </source>
</reference>
<proteinExistence type="predicted"/>
<gene>
    <name evidence="1" type="ORF">GCM10010390_05630</name>
</gene>
<dbReference type="PANTHER" id="PTHR43434:SF1">
    <property type="entry name" value="PHOSPHOGLYCOLATE PHOSPHATASE"/>
    <property type="match status" value="1"/>
</dbReference>
<dbReference type="SFLD" id="SFLDG01129">
    <property type="entry name" value="C1.5:_HAD__Beta-PGM__Phosphata"/>
    <property type="match status" value="1"/>
</dbReference>
<name>A0ABN1BVH0_9ACTN</name>
<keyword evidence="2" id="KW-1185">Reference proteome</keyword>
<dbReference type="Gene3D" id="1.10.150.240">
    <property type="entry name" value="Putative phosphatase, domain 2"/>
    <property type="match status" value="1"/>
</dbReference>
<evidence type="ECO:0000313" key="1">
    <source>
        <dbReference type="EMBL" id="GAA0505599.1"/>
    </source>
</evidence>
<dbReference type="SUPFAM" id="SSF56784">
    <property type="entry name" value="HAD-like"/>
    <property type="match status" value="1"/>
</dbReference>
<dbReference type="EMBL" id="BAAABZ010000002">
    <property type="protein sequence ID" value="GAA0505599.1"/>
    <property type="molecule type" value="Genomic_DNA"/>
</dbReference>
<protein>
    <submittedName>
        <fullName evidence="1">Haloacid dehalogenase-like hydrolase</fullName>
    </submittedName>
</protein>
<dbReference type="InterPro" id="IPR050155">
    <property type="entry name" value="HAD-like_hydrolase_sf"/>
</dbReference>